<evidence type="ECO:0000313" key="5">
    <source>
        <dbReference type="Proteomes" id="UP000038040"/>
    </source>
</evidence>
<evidence type="ECO:0000259" key="3">
    <source>
        <dbReference type="Pfam" id="PF20425"/>
    </source>
</evidence>
<protein>
    <submittedName>
        <fullName evidence="7">Neurobeachin</fullName>
    </submittedName>
</protein>
<feature type="domain" description="DUF1088" evidence="1">
    <location>
        <begin position="1467"/>
        <end position="1621"/>
    </location>
</feature>
<dbReference type="AlphaFoldDB" id="A0A0N4U2C3"/>
<dbReference type="GO" id="GO:0008104">
    <property type="term" value="P:intracellular protein localization"/>
    <property type="evidence" value="ECO:0007669"/>
    <property type="project" value="TreeGrafter"/>
</dbReference>
<dbReference type="GO" id="GO:0019901">
    <property type="term" value="F:protein kinase binding"/>
    <property type="evidence" value="ECO:0007669"/>
    <property type="project" value="TreeGrafter"/>
</dbReference>
<dbReference type="Proteomes" id="UP000274756">
    <property type="component" value="Unassembled WGS sequence"/>
</dbReference>
<sequence>MEDVKLDESSISSVALDSSNEPITPTAITTDIQTNPIQIVDSLKIIDIKLNDRYNEDNQGNKKKDDGLKSNVISSVHNTTVIHSSEETSVETFERLKRGLKNDDLSHKDIVDSIFNVLVGGAFDLESRFVIEDFENIIHMVKLLDLAPSGLQAEVWSVFVAVIRKSNRNLEACSRVGLIGIILDRLPDCDAMISDLLVQLLCVLTAYSISVKETKKFLCALKADGGHWKKNSVKLLDVLKEMPKREGADVFFSFPGIRNAGIALPPLIKWPYQNGWTFSTWLRMDPLNSVNFEKERPFIYCFRTSKGLGYNCYFMGNCLVVSSTKIIGKETARCIRFELVPRRWHHVAVSYVYSRWTKSEIFCYIDGQLIEVFDLTWLVSTVDQFDRCTIGCGSDGEEPFCGQIAAVYVFAEAINQQQANAMYYLGPNYQSNFRHKAECDLSDAYKKHLFDGHLSSSIVIAYSPKNCDDQLCLHSSPKTSTSYFVQVPHAIMKEGVEVVKTHSIHNSLHSIGGIQMILPLFAQLDLSWPEKQAMKNSEICATLLTSIAFIINTSTSAIQQLFHSKAFLIISDLLNEASREHLTDRVLDAFINIAKFLSASPAGAPLLKHLLDHILFNPQLWVKASALVQIRLYKYLSEDFVRNLNLLIILRRCSAIVELLHAIKFYYWIVPPRSPSSYSIKNAEDRIDKSYVITIRQHILLLVTRLIQIRNSKDSDSATRDDEFNALLNFIATVHEDDNLYDILALTAQLLADQPATMVPAFDRKKGTAVVFKLINSSNELMRVPALKIFGIFLCRSTLKRKNDSVGNQNLLTLFTDRLLLHASCLSLATYNVLFEILIEHMTPSISYVLHSPIMDSARFENPVILKVIANLITQSELGPELIKVKKAFLNDILIMCEHSRENRRTILQMSVWQEWLISLAHIFPSNSDEISVSDLVFRIFSHLLFHAIRLEYGGWRVWVDTLAIAHSKVSWERYRLAGQASALNDRSSDTISRIVYDLISSVVLSVDGKPDELERKNVNLDDQPSAIYRTPEFRWSNVHLRLLNDLLGAIEGVVDEWKAENSSILDAVNSNENNVFVMNTVHMLSQLSDSLVMACGGLLPLLAAATSPNSELEIVDSTSQALEINEAARLLVRFVHLTDIFVFASGISFGDLEQEKNMPNGGILRQALRLVSTMAVRNILACRSESFKNKAKYLRDSRLLARAETIEQFVNGANDEIALDKERLLQEIDIQRLKGIVYRDMEENRQAQFLALAVTYLLSVLMVSRYRDILEPPSTPSPFFDTTAAGGFSKISDDGNELDLTSGSPLDIRGIDGDSSRGHRNSGFEGVNNDPEIAAIHFEQRRGKDNGYREDHLETFSDRNLNPRVLETGERRTYLTNKLQTALETTAPLLREIMTDFRSYLQKTLLGTHGQEIMNDVKVMETMKNQAGSVIELVMLLCSQEWQTSLQKHAGLAFIELVNEGIYFLGRLMAHATRDHILRVANEADFILNRLRADDVSKHAQFESEAAEQMHRRRQEEAMNDHFITASRRRDSLVAKRLYEKIIAVLNRSGGAWADSKQQVDVFWKLDVWEDDSRRRKRFITNPYGCRHSTAHLKNILERNTSAQEIEKAREELLRDLVARRVLSLGSLKTGTTVGELVDESDIDKWASEPDSAVDLHRGLYFVELCF</sequence>
<dbReference type="Pfam" id="PF20425">
    <property type="entry name" value="Neurobeachin"/>
    <property type="match status" value="1"/>
</dbReference>
<dbReference type="Pfam" id="PF13385">
    <property type="entry name" value="Laminin_G_3"/>
    <property type="match status" value="1"/>
</dbReference>
<gene>
    <name evidence="4" type="ORF">DME_LOCUS5176</name>
</gene>
<evidence type="ECO:0000259" key="2">
    <source>
        <dbReference type="Pfam" id="PF15787"/>
    </source>
</evidence>
<dbReference type="Pfam" id="PF06469">
    <property type="entry name" value="DUF1088"/>
    <property type="match status" value="1"/>
</dbReference>
<dbReference type="InterPro" id="IPR010508">
    <property type="entry name" value="NBEA-like_DUF1088"/>
</dbReference>
<dbReference type="InterPro" id="IPR031570">
    <property type="entry name" value="NBEA/BDCP_DUF4704"/>
</dbReference>
<feature type="domain" description="Neurobeachin alpha-solenoid region" evidence="3">
    <location>
        <begin position="108"/>
        <end position="239"/>
    </location>
</feature>
<dbReference type="WBParaSite" id="DME_0000081601-mRNA-1">
    <property type="protein sequence ID" value="DME_0000081601-mRNA-1"/>
    <property type="gene ID" value="DME_0000081601"/>
</dbReference>
<dbReference type="InterPro" id="IPR013320">
    <property type="entry name" value="ConA-like_dom_sf"/>
</dbReference>
<keyword evidence="6" id="KW-1185">Reference proteome</keyword>
<organism evidence="5 7">
    <name type="scientific">Dracunculus medinensis</name>
    <name type="common">Guinea worm</name>
    <dbReference type="NCBI Taxonomy" id="318479"/>
    <lineage>
        <taxon>Eukaryota</taxon>
        <taxon>Metazoa</taxon>
        <taxon>Ecdysozoa</taxon>
        <taxon>Nematoda</taxon>
        <taxon>Chromadorea</taxon>
        <taxon>Rhabditida</taxon>
        <taxon>Spirurina</taxon>
        <taxon>Dracunculoidea</taxon>
        <taxon>Dracunculidae</taxon>
        <taxon>Dracunculus</taxon>
    </lineage>
</organism>
<dbReference type="PANTHER" id="PTHR13743:SF162">
    <property type="entry name" value="NEUROBEACHIN"/>
    <property type="match status" value="1"/>
</dbReference>
<evidence type="ECO:0000313" key="4">
    <source>
        <dbReference type="EMBL" id="VDN55203.1"/>
    </source>
</evidence>
<accession>A0A0N4U2C3</accession>
<dbReference type="Pfam" id="PF15787">
    <property type="entry name" value="DUF4704"/>
    <property type="match status" value="1"/>
</dbReference>
<dbReference type="GO" id="GO:0016020">
    <property type="term" value="C:membrane"/>
    <property type="evidence" value="ECO:0007669"/>
    <property type="project" value="TreeGrafter"/>
</dbReference>
<evidence type="ECO:0000259" key="1">
    <source>
        <dbReference type="Pfam" id="PF06469"/>
    </source>
</evidence>
<reference evidence="7" key="1">
    <citation type="submission" date="2016-04" db="UniProtKB">
        <authorList>
            <consortium name="WormBaseParasite"/>
        </authorList>
    </citation>
    <scope>IDENTIFICATION</scope>
</reference>
<feature type="domain" description="DUF4704" evidence="2">
    <location>
        <begin position="483"/>
        <end position="968"/>
    </location>
</feature>
<name>A0A0N4U2C3_DRAME</name>
<dbReference type="PANTHER" id="PTHR13743">
    <property type="entry name" value="BEIGE/BEACH-RELATED"/>
    <property type="match status" value="1"/>
</dbReference>
<dbReference type="InterPro" id="IPR046852">
    <property type="entry name" value="Neurobeachin_a-sol"/>
</dbReference>
<evidence type="ECO:0000313" key="7">
    <source>
        <dbReference type="WBParaSite" id="DME_0000081601-mRNA-1"/>
    </source>
</evidence>
<dbReference type="GO" id="GO:0005829">
    <property type="term" value="C:cytosol"/>
    <property type="evidence" value="ECO:0007669"/>
    <property type="project" value="TreeGrafter"/>
</dbReference>
<dbReference type="InterPro" id="IPR050865">
    <property type="entry name" value="BEACH_Domain"/>
</dbReference>
<proteinExistence type="predicted"/>
<reference evidence="4 6" key="2">
    <citation type="submission" date="2018-11" db="EMBL/GenBank/DDBJ databases">
        <authorList>
            <consortium name="Pathogen Informatics"/>
        </authorList>
    </citation>
    <scope>NUCLEOTIDE SEQUENCE [LARGE SCALE GENOMIC DNA]</scope>
</reference>
<dbReference type="Proteomes" id="UP000038040">
    <property type="component" value="Unplaced"/>
</dbReference>
<dbReference type="STRING" id="318479.A0A0N4U2C3"/>
<dbReference type="EMBL" id="UYYG01001151">
    <property type="protein sequence ID" value="VDN55203.1"/>
    <property type="molecule type" value="Genomic_DNA"/>
</dbReference>
<dbReference type="Gene3D" id="2.60.120.200">
    <property type="match status" value="1"/>
</dbReference>
<evidence type="ECO:0000313" key="6">
    <source>
        <dbReference type="Proteomes" id="UP000274756"/>
    </source>
</evidence>
<dbReference type="OrthoDB" id="26681at2759"/>
<dbReference type="SUPFAM" id="SSF49899">
    <property type="entry name" value="Concanavalin A-like lectins/glucanases"/>
    <property type="match status" value="1"/>
</dbReference>